<evidence type="ECO:0000256" key="1">
    <source>
        <dbReference type="ARBA" id="ARBA00022729"/>
    </source>
</evidence>
<dbReference type="AlphaFoldDB" id="V7BNV8"/>
<evidence type="ECO:0000313" key="4">
    <source>
        <dbReference type="EMBL" id="ESW18718.1"/>
    </source>
</evidence>
<evidence type="ECO:0000313" key="5">
    <source>
        <dbReference type="Proteomes" id="UP000000226"/>
    </source>
</evidence>
<dbReference type="InterPro" id="IPR008502">
    <property type="entry name" value="Prolamin-like"/>
</dbReference>
<proteinExistence type="predicted"/>
<dbReference type="eggNOG" id="ENOG502SWYQ">
    <property type="taxonomic scope" value="Eukaryota"/>
</dbReference>
<protein>
    <recommendedName>
        <fullName evidence="3">Prolamin-like domain-containing protein</fullName>
    </recommendedName>
</protein>
<gene>
    <name evidence="4" type="ORF">PHAVU_006G064400g</name>
</gene>
<reference evidence="5" key="1">
    <citation type="journal article" date="2014" name="Nat. Genet.">
        <title>A reference genome for common bean and genome-wide analysis of dual domestications.</title>
        <authorList>
            <person name="Schmutz J."/>
            <person name="McClean P.E."/>
            <person name="Mamidi S."/>
            <person name="Wu G.A."/>
            <person name="Cannon S.B."/>
            <person name="Grimwood J."/>
            <person name="Jenkins J."/>
            <person name="Shu S."/>
            <person name="Song Q."/>
            <person name="Chavarro C."/>
            <person name="Torres-Torres M."/>
            <person name="Geffroy V."/>
            <person name="Moghaddam S.M."/>
            <person name="Gao D."/>
            <person name="Abernathy B."/>
            <person name="Barry K."/>
            <person name="Blair M."/>
            <person name="Brick M.A."/>
            <person name="Chovatia M."/>
            <person name="Gepts P."/>
            <person name="Goodstein D.M."/>
            <person name="Gonzales M."/>
            <person name="Hellsten U."/>
            <person name="Hyten D.L."/>
            <person name="Jia G."/>
            <person name="Kelly J.D."/>
            <person name="Kudrna D."/>
            <person name="Lee R."/>
            <person name="Richard M.M."/>
            <person name="Miklas P.N."/>
            <person name="Osorno J.M."/>
            <person name="Rodrigues J."/>
            <person name="Thareau V."/>
            <person name="Urrea C.A."/>
            <person name="Wang M."/>
            <person name="Yu Y."/>
            <person name="Zhang M."/>
            <person name="Wing R.A."/>
            <person name="Cregan P.B."/>
            <person name="Rokhsar D.S."/>
            <person name="Jackson S.A."/>
        </authorList>
    </citation>
    <scope>NUCLEOTIDE SEQUENCE [LARGE SCALE GENOMIC DNA]</scope>
    <source>
        <strain evidence="5">cv. G19833</strain>
    </source>
</reference>
<feature type="signal peptide" evidence="2">
    <location>
        <begin position="1"/>
        <end position="26"/>
    </location>
</feature>
<evidence type="ECO:0000256" key="2">
    <source>
        <dbReference type="SAM" id="SignalP"/>
    </source>
</evidence>
<dbReference type="EMBL" id="CM002293">
    <property type="protein sequence ID" value="ESW18718.1"/>
    <property type="molecule type" value="Genomic_DNA"/>
</dbReference>
<keyword evidence="1 2" id="KW-0732">Signal</keyword>
<feature type="domain" description="Prolamin-like" evidence="3">
    <location>
        <begin position="50"/>
        <end position="121"/>
    </location>
</feature>
<accession>V7BNV8</accession>
<dbReference type="Proteomes" id="UP000000226">
    <property type="component" value="Chromosome 6"/>
</dbReference>
<organism evidence="4 5">
    <name type="scientific">Phaseolus vulgaris</name>
    <name type="common">Kidney bean</name>
    <name type="synonym">French bean</name>
    <dbReference type="NCBI Taxonomy" id="3885"/>
    <lineage>
        <taxon>Eukaryota</taxon>
        <taxon>Viridiplantae</taxon>
        <taxon>Streptophyta</taxon>
        <taxon>Embryophyta</taxon>
        <taxon>Tracheophyta</taxon>
        <taxon>Spermatophyta</taxon>
        <taxon>Magnoliopsida</taxon>
        <taxon>eudicotyledons</taxon>
        <taxon>Gunneridae</taxon>
        <taxon>Pentapetalae</taxon>
        <taxon>rosids</taxon>
        <taxon>fabids</taxon>
        <taxon>Fabales</taxon>
        <taxon>Fabaceae</taxon>
        <taxon>Papilionoideae</taxon>
        <taxon>50 kb inversion clade</taxon>
        <taxon>NPAAA clade</taxon>
        <taxon>indigoferoid/millettioid clade</taxon>
        <taxon>Phaseoleae</taxon>
        <taxon>Phaseolus</taxon>
    </lineage>
</organism>
<dbReference type="OrthoDB" id="1420339at2759"/>
<feature type="chain" id="PRO_5004756938" description="Prolamin-like domain-containing protein" evidence="2">
    <location>
        <begin position="27"/>
        <end position="139"/>
    </location>
</feature>
<sequence length="139" mass="16053">MAASIKLCEMMMFLAIVNSLVKPSISYEDFDPYEGPISPMNSYEKLLTDCILKLHPPCDDLYMFGTMFLDNETITQNCCNNIREVGKQCHDTLTTYVINLRGSKENKPQILQRSKQIWNECNHPSSFKQYLIDSSTKFH</sequence>
<keyword evidence="5" id="KW-1185">Reference proteome</keyword>
<dbReference type="SUPFAM" id="SSF47699">
    <property type="entry name" value="Bifunctional inhibitor/lipid-transfer protein/seed storage 2S albumin"/>
    <property type="match status" value="1"/>
</dbReference>
<name>V7BNV8_PHAVU</name>
<dbReference type="Gramene" id="ESW18718">
    <property type="protein sequence ID" value="ESW18718"/>
    <property type="gene ID" value="PHAVU_006G064400g"/>
</dbReference>
<dbReference type="PANTHER" id="PTHR31951:SF22">
    <property type="entry name" value="ECA1 GAMETOGENESIS RELATED FAMILY"/>
    <property type="match status" value="1"/>
</dbReference>
<dbReference type="InterPro" id="IPR036312">
    <property type="entry name" value="Bifun_inhib/LTP/seed_sf"/>
</dbReference>
<dbReference type="PANTHER" id="PTHR31951">
    <property type="entry name" value="BIFUNCTIONAL INHIBITOR/LIPID-TRANSFER PROTEIN/SEED STORAGE 2S ALBUMIN SUPERFAMILY PROTEIN-RELATED"/>
    <property type="match status" value="1"/>
</dbReference>
<dbReference type="Pfam" id="PF05617">
    <property type="entry name" value="Prolamin_like"/>
    <property type="match status" value="1"/>
</dbReference>
<evidence type="ECO:0000259" key="3">
    <source>
        <dbReference type="Pfam" id="PF05617"/>
    </source>
</evidence>